<feature type="transmembrane region" description="Helical" evidence="5">
    <location>
        <begin position="69"/>
        <end position="87"/>
    </location>
</feature>
<gene>
    <name evidence="7" type="ORF">FCL40_11930</name>
</gene>
<accession>A0A4U1BCI7</accession>
<dbReference type="AlphaFoldDB" id="A0A4U1BCI7"/>
<keyword evidence="4 5" id="KW-0472">Membrane</keyword>
<evidence type="ECO:0000256" key="1">
    <source>
        <dbReference type="ARBA" id="ARBA00004141"/>
    </source>
</evidence>
<evidence type="ECO:0000256" key="5">
    <source>
        <dbReference type="SAM" id="Phobius"/>
    </source>
</evidence>
<dbReference type="Pfam" id="PF05154">
    <property type="entry name" value="TM2"/>
    <property type="match status" value="1"/>
</dbReference>
<evidence type="ECO:0000256" key="2">
    <source>
        <dbReference type="ARBA" id="ARBA00022692"/>
    </source>
</evidence>
<dbReference type="InterPro" id="IPR007829">
    <property type="entry name" value="TM2"/>
</dbReference>
<feature type="domain" description="TM2" evidence="6">
    <location>
        <begin position="40"/>
        <end position="82"/>
    </location>
</feature>
<keyword evidence="2 5" id="KW-0812">Transmembrane</keyword>
<keyword evidence="8" id="KW-1185">Reference proteome</keyword>
<dbReference type="RefSeq" id="WP_136853525.1">
    <property type="nucleotide sequence ID" value="NZ_SWCI01000007.1"/>
</dbReference>
<dbReference type="Proteomes" id="UP000305674">
    <property type="component" value="Unassembled WGS sequence"/>
</dbReference>
<sequence>MKVSCGQCGQRVQLSDVMCSECRAALHLEALAGVDPLLSSKSRRLAAWLSLLLGGLGVHKFYLGQPLKGGLYLAFSWTLVPTALGVMEAMRTFRMNTQQFQFRLRQAAG</sequence>
<proteinExistence type="predicted"/>
<evidence type="ECO:0000256" key="4">
    <source>
        <dbReference type="ARBA" id="ARBA00023136"/>
    </source>
</evidence>
<evidence type="ECO:0000256" key="3">
    <source>
        <dbReference type="ARBA" id="ARBA00022989"/>
    </source>
</evidence>
<evidence type="ECO:0000313" key="8">
    <source>
        <dbReference type="Proteomes" id="UP000305674"/>
    </source>
</evidence>
<dbReference type="OrthoDB" id="9816361at2"/>
<dbReference type="GO" id="GO:0016020">
    <property type="term" value="C:membrane"/>
    <property type="evidence" value="ECO:0007669"/>
    <property type="project" value="UniProtKB-SubCell"/>
</dbReference>
<dbReference type="EMBL" id="SWCI01000007">
    <property type="protein sequence ID" value="TKB48414.1"/>
    <property type="molecule type" value="Genomic_DNA"/>
</dbReference>
<organism evidence="7 8">
    <name type="scientific">Ferrimonas sediminicola</name>
    <dbReference type="NCBI Taxonomy" id="2569538"/>
    <lineage>
        <taxon>Bacteria</taxon>
        <taxon>Pseudomonadati</taxon>
        <taxon>Pseudomonadota</taxon>
        <taxon>Gammaproteobacteria</taxon>
        <taxon>Alteromonadales</taxon>
        <taxon>Ferrimonadaceae</taxon>
        <taxon>Ferrimonas</taxon>
    </lineage>
</organism>
<reference evidence="7 8" key="1">
    <citation type="submission" date="2019-04" db="EMBL/GenBank/DDBJ databases">
        <authorList>
            <person name="Hwang J.C."/>
        </authorList>
    </citation>
    <scope>NUCLEOTIDE SEQUENCE [LARGE SCALE GENOMIC DNA]</scope>
    <source>
        <strain evidence="7 8">IMCC35001</strain>
    </source>
</reference>
<name>A0A4U1BCI7_9GAMM</name>
<comment type="subcellular location">
    <subcellularLocation>
        <location evidence="1">Membrane</location>
        <topology evidence="1">Multi-pass membrane protein</topology>
    </subcellularLocation>
</comment>
<evidence type="ECO:0000259" key="6">
    <source>
        <dbReference type="Pfam" id="PF05154"/>
    </source>
</evidence>
<keyword evidence="3 5" id="KW-1133">Transmembrane helix</keyword>
<feature type="transmembrane region" description="Helical" evidence="5">
    <location>
        <begin position="45"/>
        <end position="63"/>
    </location>
</feature>
<comment type="caution">
    <text evidence="7">The sequence shown here is derived from an EMBL/GenBank/DDBJ whole genome shotgun (WGS) entry which is preliminary data.</text>
</comment>
<evidence type="ECO:0000313" key="7">
    <source>
        <dbReference type="EMBL" id="TKB48414.1"/>
    </source>
</evidence>
<protein>
    <submittedName>
        <fullName evidence="7">NINE protein</fullName>
    </submittedName>
</protein>